<feature type="compositionally biased region" description="Low complexity" evidence="1">
    <location>
        <begin position="100"/>
        <end position="111"/>
    </location>
</feature>
<reference evidence="2 3" key="1">
    <citation type="journal article" date="2020" name="Genome Biol. Evol.">
        <title>A new high-quality draft genome assembly of the Chinese cordyceps Ophiocordyceps sinensis.</title>
        <authorList>
            <person name="Shu R."/>
            <person name="Zhang J."/>
            <person name="Meng Q."/>
            <person name="Zhang H."/>
            <person name="Zhou G."/>
            <person name="Li M."/>
            <person name="Wu P."/>
            <person name="Zhao Y."/>
            <person name="Chen C."/>
            <person name="Qin Q."/>
        </authorList>
    </citation>
    <scope>NUCLEOTIDE SEQUENCE [LARGE SCALE GENOMIC DNA]</scope>
    <source>
        <strain evidence="2 3">IOZ07</strain>
    </source>
</reference>
<dbReference type="EMBL" id="JAAVMX010000003">
    <property type="protein sequence ID" value="KAF4510593.1"/>
    <property type="molecule type" value="Genomic_DNA"/>
</dbReference>
<evidence type="ECO:0000256" key="1">
    <source>
        <dbReference type="SAM" id="MobiDB-lite"/>
    </source>
</evidence>
<protein>
    <submittedName>
        <fullName evidence="2">Uncharacterized protein</fullName>
    </submittedName>
</protein>
<feature type="region of interest" description="Disordered" evidence="1">
    <location>
        <begin position="89"/>
        <end position="111"/>
    </location>
</feature>
<organism evidence="2 3">
    <name type="scientific">Ophiocordyceps sinensis</name>
    <dbReference type="NCBI Taxonomy" id="72228"/>
    <lineage>
        <taxon>Eukaryota</taxon>
        <taxon>Fungi</taxon>
        <taxon>Dikarya</taxon>
        <taxon>Ascomycota</taxon>
        <taxon>Pezizomycotina</taxon>
        <taxon>Sordariomycetes</taxon>
        <taxon>Hypocreomycetidae</taxon>
        <taxon>Hypocreales</taxon>
        <taxon>Ophiocordycipitaceae</taxon>
        <taxon>Ophiocordyceps</taxon>
    </lineage>
</organism>
<name>A0A8H4PU86_9HYPO</name>
<comment type="caution">
    <text evidence="2">The sequence shown here is derived from an EMBL/GenBank/DDBJ whole genome shotgun (WGS) entry which is preliminary data.</text>
</comment>
<accession>A0A8H4PU86</accession>
<gene>
    <name evidence="2" type="ORF">G6O67_002470</name>
</gene>
<sequence length="165" mass="17824">MPTIKNINMAGLMAVYHGRRTKNIERMEALPEVRPLQMAKDKSGMRCTCHESNKILVEARKTPTTKREYGLEAKRKSPKKSCIKVLTPRASKGNTARIVSTSSPTSSPPASAAVICGPVTIPAPEVGKPEASFTVPIPEGVSGAEKRRWGRVFLAVGQALLTAED</sequence>
<proteinExistence type="predicted"/>
<evidence type="ECO:0000313" key="3">
    <source>
        <dbReference type="Proteomes" id="UP000557566"/>
    </source>
</evidence>
<dbReference type="Proteomes" id="UP000557566">
    <property type="component" value="Unassembled WGS sequence"/>
</dbReference>
<dbReference type="AlphaFoldDB" id="A0A8H4PU86"/>
<keyword evidence="3" id="KW-1185">Reference proteome</keyword>
<evidence type="ECO:0000313" key="2">
    <source>
        <dbReference type="EMBL" id="KAF4510593.1"/>
    </source>
</evidence>